<gene>
    <name evidence="2" type="primary">raxX</name>
    <name evidence="2" type="ORF">NYR99_06730</name>
</gene>
<feature type="region of interest" description="Disordered" evidence="1">
    <location>
        <begin position="1"/>
        <end position="62"/>
    </location>
</feature>
<dbReference type="EMBL" id="CP103840">
    <property type="protein sequence ID" value="WOB27621.1"/>
    <property type="molecule type" value="Genomic_DNA"/>
</dbReference>
<sequence>MNLSNQAKANGAVSLRQTAASKGRIEPLDKSLWKHVGGGDYPPAGPNPRHDPKKPPHPPLKG</sequence>
<keyword evidence="3" id="KW-1185">Reference proteome</keyword>
<name>A0ABZ0DG05_9XANT</name>
<dbReference type="RefSeq" id="WP_316691430.1">
    <property type="nucleotide sequence ID" value="NZ_CP103837.1"/>
</dbReference>
<evidence type="ECO:0000256" key="1">
    <source>
        <dbReference type="SAM" id="MobiDB-lite"/>
    </source>
</evidence>
<evidence type="ECO:0000313" key="3">
    <source>
        <dbReference type="Proteomes" id="UP001304534"/>
    </source>
</evidence>
<dbReference type="Proteomes" id="UP001304534">
    <property type="component" value="Chromosome"/>
</dbReference>
<protein>
    <submittedName>
        <fullName evidence="2">RaxX family RiPP</fullName>
    </submittedName>
</protein>
<proteinExistence type="predicted"/>
<reference evidence="2 3" key="1">
    <citation type="submission" date="2022-08" db="EMBL/GenBank/DDBJ databases">
        <title>Whole genome sequencing-based tracing of a 2022 introduction and outbreak of Xanthomonas hortorum pv. pelargonii.</title>
        <authorList>
            <person name="Iruegas-Bocardo F."/>
            <person name="Weisberg A.K."/>
            <person name="Riutta E.R."/>
            <person name="Kilday K."/>
            <person name="Bonkowski J.C."/>
            <person name="Creswell T."/>
            <person name="Daughtrey M.L."/>
            <person name="Rane K."/>
            <person name="Grunwald N.J."/>
            <person name="Chang J.H."/>
            <person name="Putnam M.L."/>
        </authorList>
    </citation>
    <scope>NUCLEOTIDE SEQUENCE [LARGE SCALE GENOMIC DNA]</scope>
    <source>
        <strain evidence="2 3">22-325</strain>
    </source>
</reference>
<dbReference type="GeneID" id="95583552"/>
<accession>A0ABZ0DG05</accession>
<feature type="compositionally biased region" description="Basic and acidic residues" evidence="1">
    <location>
        <begin position="23"/>
        <end position="32"/>
    </location>
</feature>
<organism evidence="2 3">
    <name type="scientific">Xanthomonas dyei</name>
    <dbReference type="NCBI Taxonomy" id="743699"/>
    <lineage>
        <taxon>Bacteria</taxon>
        <taxon>Pseudomonadati</taxon>
        <taxon>Pseudomonadota</taxon>
        <taxon>Gammaproteobacteria</taxon>
        <taxon>Lysobacterales</taxon>
        <taxon>Lysobacteraceae</taxon>
        <taxon>Xanthomonas</taxon>
    </lineage>
</organism>
<evidence type="ECO:0000313" key="2">
    <source>
        <dbReference type="EMBL" id="WOB27621.1"/>
    </source>
</evidence>
<dbReference type="NCBIfam" id="NF038382">
    <property type="entry name" value="RaxX_RiPP"/>
    <property type="match status" value="1"/>
</dbReference>